<evidence type="ECO:0000256" key="6">
    <source>
        <dbReference type="ARBA" id="ARBA00023136"/>
    </source>
</evidence>
<dbReference type="OrthoDB" id="15356at2759"/>
<evidence type="ECO:0008006" key="11">
    <source>
        <dbReference type="Google" id="ProtNLM"/>
    </source>
</evidence>
<sequence length="100" mass="10784">MGFSLGHLFKACLLFVNAVAVLNEDRFLARIGWGTRSVQVGAGPNLTAGDDAFGLNSQDTKSPGPLKLQIIRLIASVQTLLKFPLIILNVVWIAFELAFG</sequence>
<feature type="chain" id="PRO_5001571866" description="Yos1-like protein" evidence="8">
    <location>
        <begin position="19"/>
        <end position="100"/>
    </location>
</feature>
<dbReference type="STRING" id="691883.A0A058Z900"/>
<evidence type="ECO:0000313" key="10">
    <source>
        <dbReference type="Proteomes" id="UP000030693"/>
    </source>
</evidence>
<dbReference type="PANTHER" id="PTHR15858:SF0">
    <property type="entry name" value="IMMEDIATE EARLY RESPONSE 3-INTERACTING PROTEIN 1"/>
    <property type="match status" value="1"/>
</dbReference>
<keyword evidence="5" id="KW-1133">Transmembrane helix</keyword>
<evidence type="ECO:0000256" key="5">
    <source>
        <dbReference type="ARBA" id="ARBA00022989"/>
    </source>
</evidence>
<comment type="subcellular location">
    <subcellularLocation>
        <location evidence="1">Membrane</location>
    </subcellularLocation>
</comment>
<dbReference type="Proteomes" id="UP000030693">
    <property type="component" value="Unassembled WGS sequence"/>
</dbReference>
<dbReference type="GO" id="GO:0015031">
    <property type="term" value="P:protein transport"/>
    <property type="evidence" value="ECO:0007669"/>
    <property type="project" value="UniProtKB-KW"/>
</dbReference>
<dbReference type="Pfam" id="PF08571">
    <property type="entry name" value="Yos1"/>
    <property type="match status" value="1"/>
</dbReference>
<evidence type="ECO:0000256" key="8">
    <source>
        <dbReference type="SAM" id="SignalP"/>
    </source>
</evidence>
<dbReference type="GO" id="GO:0030134">
    <property type="term" value="C:COPII-coated ER to Golgi transport vesicle"/>
    <property type="evidence" value="ECO:0007669"/>
    <property type="project" value="TreeGrafter"/>
</dbReference>
<evidence type="ECO:0000256" key="3">
    <source>
        <dbReference type="ARBA" id="ARBA00022692"/>
    </source>
</evidence>
<dbReference type="OMA" id="VQTVMRM"/>
<protein>
    <recommendedName>
        <fullName evidence="11">Yos1-like protein</fullName>
    </recommendedName>
</protein>
<dbReference type="GO" id="GO:0006888">
    <property type="term" value="P:endoplasmic reticulum to Golgi vesicle-mediated transport"/>
    <property type="evidence" value="ECO:0007669"/>
    <property type="project" value="TreeGrafter"/>
</dbReference>
<evidence type="ECO:0000256" key="1">
    <source>
        <dbReference type="ARBA" id="ARBA00004370"/>
    </source>
</evidence>
<proteinExistence type="inferred from homology"/>
<dbReference type="AlphaFoldDB" id="A0A058Z900"/>
<dbReference type="GeneID" id="20527870"/>
<feature type="signal peptide" evidence="8">
    <location>
        <begin position="1"/>
        <end position="18"/>
    </location>
</feature>
<organism evidence="9">
    <name type="scientific">Fonticula alba</name>
    <name type="common">Slime mold</name>
    <dbReference type="NCBI Taxonomy" id="691883"/>
    <lineage>
        <taxon>Eukaryota</taxon>
        <taxon>Rotosphaerida</taxon>
        <taxon>Fonticulaceae</taxon>
        <taxon>Fonticula</taxon>
    </lineage>
</organism>
<comment type="similarity">
    <text evidence="7">Belongs to the YOS1 family.</text>
</comment>
<dbReference type="eggNOG" id="KOG4779">
    <property type="taxonomic scope" value="Eukaryota"/>
</dbReference>
<evidence type="ECO:0000256" key="4">
    <source>
        <dbReference type="ARBA" id="ARBA00022927"/>
    </source>
</evidence>
<dbReference type="GO" id="GO:0005789">
    <property type="term" value="C:endoplasmic reticulum membrane"/>
    <property type="evidence" value="ECO:0007669"/>
    <property type="project" value="TreeGrafter"/>
</dbReference>
<keyword evidence="6" id="KW-0472">Membrane</keyword>
<evidence type="ECO:0000256" key="2">
    <source>
        <dbReference type="ARBA" id="ARBA00022448"/>
    </source>
</evidence>
<accession>A0A058Z900</accession>
<keyword evidence="3" id="KW-0812">Transmembrane</keyword>
<keyword evidence="4" id="KW-0653">Protein transport</keyword>
<gene>
    <name evidence="9" type="ORF">H696_03145</name>
</gene>
<keyword evidence="8" id="KW-0732">Signal</keyword>
<dbReference type="EMBL" id="KB932204">
    <property type="protein sequence ID" value="KCV70794.1"/>
    <property type="molecule type" value="Genomic_DNA"/>
</dbReference>
<evidence type="ECO:0000256" key="7">
    <source>
        <dbReference type="ARBA" id="ARBA00024203"/>
    </source>
</evidence>
<dbReference type="InterPro" id="IPR013880">
    <property type="entry name" value="Yos1"/>
</dbReference>
<reference evidence="9" key="1">
    <citation type="submission" date="2013-04" db="EMBL/GenBank/DDBJ databases">
        <title>The Genome Sequence of Fonticula alba ATCC 38817.</title>
        <authorList>
            <consortium name="The Broad Institute Genomics Platform"/>
            <person name="Russ C."/>
            <person name="Cuomo C."/>
            <person name="Burger G."/>
            <person name="Gray M.W."/>
            <person name="Holland P.W.H."/>
            <person name="King N."/>
            <person name="Lang F.B.F."/>
            <person name="Roger A.J."/>
            <person name="Ruiz-Trillo I."/>
            <person name="Brown M."/>
            <person name="Walker B."/>
            <person name="Young S."/>
            <person name="Zeng Q."/>
            <person name="Gargeya S."/>
            <person name="Fitzgerald M."/>
            <person name="Haas B."/>
            <person name="Abouelleil A."/>
            <person name="Allen A.W."/>
            <person name="Alvarado L."/>
            <person name="Arachchi H.M."/>
            <person name="Berlin A.M."/>
            <person name="Chapman S.B."/>
            <person name="Gainer-Dewar J."/>
            <person name="Goldberg J."/>
            <person name="Griggs A."/>
            <person name="Gujja S."/>
            <person name="Hansen M."/>
            <person name="Howarth C."/>
            <person name="Imamovic A."/>
            <person name="Ireland A."/>
            <person name="Larimer J."/>
            <person name="McCowan C."/>
            <person name="Murphy C."/>
            <person name="Pearson M."/>
            <person name="Poon T.W."/>
            <person name="Priest M."/>
            <person name="Roberts A."/>
            <person name="Saif S."/>
            <person name="Shea T."/>
            <person name="Sisk P."/>
            <person name="Sykes S."/>
            <person name="Wortman J."/>
            <person name="Nusbaum C."/>
            <person name="Birren B."/>
        </authorList>
    </citation>
    <scope>NUCLEOTIDE SEQUENCE [LARGE SCALE GENOMIC DNA]</scope>
    <source>
        <strain evidence="9">ATCC 38817</strain>
    </source>
</reference>
<evidence type="ECO:0000313" key="9">
    <source>
        <dbReference type="EMBL" id="KCV70794.1"/>
    </source>
</evidence>
<dbReference type="PANTHER" id="PTHR15858">
    <property type="entry name" value="IMMEDIATE EARLY RESPONSE 3-INTERACTING PROTEIN 1"/>
    <property type="match status" value="1"/>
</dbReference>
<dbReference type="GO" id="GO:0000139">
    <property type="term" value="C:Golgi membrane"/>
    <property type="evidence" value="ECO:0007669"/>
    <property type="project" value="TreeGrafter"/>
</dbReference>
<dbReference type="RefSeq" id="XP_009495310.1">
    <property type="nucleotide sequence ID" value="XM_009497035.1"/>
</dbReference>
<keyword evidence="2" id="KW-0813">Transport</keyword>
<name>A0A058Z900_FONAL</name>
<keyword evidence="10" id="KW-1185">Reference proteome</keyword>